<evidence type="ECO:0000259" key="10">
    <source>
        <dbReference type="PROSITE" id="PS50821"/>
    </source>
</evidence>
<gene>
    <name evidence="12" type="ORF">OCTVUL_1B004144</name>
</gene>
<dbReference type="SMART" id="SM00950">
    <property type="entry name" value="Piwi"/>
    <property type="match status" value="1"/>
</dbReference>
<dbReference type="SUPFAM" id="SSF101690">
    <property type="entry name" value="PAZ domain"/>
    <property type="match status" value="1"/>
</dbReference>
<feature type="signal peptide" evidence="9">
    <location>
        <begin position="1"/>
        <end position="22"/>
    </location>
</feature>
<dbReference type="Gene3D" id="2.170.260.10">
    <property type="entry name" value="paz domain"/>
    <property type="match status" value="1"/>
</dbReference>
<evidence type="ECO:0000256" key="3">
    <source>
        <dbReference type="ARBA" id="ARBA00022490"/>
    </source>
</evidence>
<dbReference type="Pfam" id="PF02170">
    <property type="entry name" value="PAZ"/>
    <property type="match status" value="1"/>
</dbReference>
<evidence type="ECO:0000256" key="4">
    <source>
        <dbReference type="ARBA" id="ARBA00022782"/>
    </source>
</evidence>
<dbReference type="Pfam" id="PF02171">
    <property type="entry name" value="Piwi"/>
    <property type="match status" value="1"/>
</dbReference>
<feature type="domain" description="PAZ" evidence="10">
    <location>
        <begin position="340"/>
        <end position="456"/>
    </location>
</feature>
<evidence type="ECO:0000256" key="2">
    <source>
        <dbReference type="ARBA" id="ARBA00022473"/>
    </source>
</evidence>
<organism evidence="12 13">
    <name type="scientific">Octopus vulgaris</name>
    <name type="common">Common octopus</name>
    <dbReference type="NCBI Taxonomy" id="6645"/>
    <lineage>
        <taxon>Eukaryota</taxon>
        <taxon>Metazoa</taxon>
        <taxon>Spiralia</taxon>
        <taxon>Lophotrochozoa</taxon>
        <taxon>Mollusca</taxon>
        <taxon>Cephalopoda</taxon>
        <taxon>Coleoidea</taxon>
        <taxon>Octopodiformes</taxon>
        <taxon>Octopoda</taxon>
        <taxon>Incirrata</taxon>
        <taxon>Octopodidae</taxon>
        <taxon>Octopus</taxon>
    </lineage>
</organism>
<dbReference type="CDD" id="cd02845">
    <property type="entry name" value="PAZ_piwi_like"/>
    <property type="match status" value="1"/>
</dbReference>
<evidence type="ECO:0000256" key="7">
    <source>
        <dbReference type="ARBA" id="ARBA00038291"/>
    </source>
</evidence>
<name>A0AA36F6W6_OCTVU</name>
<dbReference type="InterPro" id="IPR003165">
    <property type="entry name" value="Piwi"/>
</dbReference>
<keyword evidence="3" id="KW-0963">Cytoplasm</keyword>
<dbReference type="AlphaFoldDB" id="A0AA36F6W6"/>
<dbReference type="Gene3D" id="3.30.420.10">
    <property type="entry name" value="Ribonuclease H-like superfamily/Ribonuclease H"/>
    <property type="match status" value="1"/>
</dbReference>
<dbReference type="InterPro" id="IPR003100">
    <property type="entry name" value="PAZ_dom"/>
</dbReference>
<dbReference type="GO" id="GO:0005737">
    <property type="term" value="C:cytoplasm"/>
    <property type="evidence" value="ECO:0007669"/>
    <property type="project" value="UniProtKB-SubCell"/>
</dbReference>
<reference evidence="12" key="1">
    <citation type="submission" date="2023-08" db="EMBL/GenBank/DDBJ databases">
        <authorList>
            <person name="Alioto T."/>
            <person name="Alioto T."/>
            <person name="Gomez Garrido J."/>
        </authorList>
    </citation>
    <scope>NUCLEOTIDE SEQUENCE</scope>
</reference>
<evidence type="ECO:0000259" key="11">
    <source>
        <dbReference type="PROSITE" id="PS50822"/>
    </source>
</evidence>
<dbReference type="GO" id="GO:0031047">
    <property type="term" value="P:regulatory ncRNA-mediated gene silencing"/>
    <property type="evidence" value="ECO:0007669"/>
    <property type="project" value="UniProtKB-KW"/>
</dbReference>
<keyword evidence="4" id="KW-0221">Differentiation</keyword>
<evidence type="ECO:0000313" key="13">
    <source>
        <dbReference type="Proteomes" id="UP001162480"/>
    </source>
</evidence>
<evidence type="ECO:0000313" key="12">
    <source>
        <dbReference type="EMBL" id="CAI9728031.1"/>
    </source>
</evidence>
<keyword evidence="5" id="KW-0694">RNA-binding</keyword>
<dbReference type="FunFam" id="2.170.260.10:FF:000003">
    <property type="entry name" value="Piwi-like RNA-mediated gene silencing 2"/>
    <property type="match status" value="1"/>
</dbReference>
<feature type="domain" description="Piwi" evidence="11">
    <location>
        <begin position="620"/>
        <end position="912"/>
    </location>
</feature>
<evidence type="ECO:0000256" key="6">
    <source>
        <dbReference type="ARBA" id="ARBA00023158"/>
    </source>
</evidence>
<dbReference type="PANTHER" id="PTHR22891">
    <property type="entry name" value="EUKARYOTIC TRANSLATION INITIATION FACTOR 2C"/>
    <property type="match status" value="1"/>
</dbReference>
<proteinExistence type="inferred from homology"/>
<dbReference type="InterPro" id="IPR036085">
    <property type="entry name" value="PAZ_dom_sf"/>
</dbReference>
<evidence type="ECO:0000256" key="1">
    <source>
        <dbReference type="ARBA" id="ARBA00004496"/>
    </source>
</evidence>
<protein>
    <submittedName>
        <fullName evidence="12">Piwi 1</fullName>
    </submittedName>
</protein>
<accession>A0AA36F6W6</accession>
<dbReference type="CDD" id="cd04658">
    <property type="entry name" value="Piwi_piwi-like_Euk"/>
    <property type="match status" value="1"/>
</dbReference>
<feature type="compositionally biased region" description="Polar residues" evidence="8">
    <location>
        <begin position="140"/>
        <end position="153"/>
    </location>
</feature>
<dbReference type="InterPro" id="IPR036397">
    <property type="entry name" value="RNaseH_sf"/>
</dbReference>
<dbReference type="EMBL" id="OX597822">
    <property type="protein sequence ID" value="CAI9728031.1"/>
    <property type="molecule type" value="Genomic_DNA"/>
</dbReference>
<sequence length="926" mass="105478">MYGKRRKRNFVVGGLSLRLLELFTLNRHCVTTTENKMENFARGGRGATLLQALKKKQEMQKSAELSRFGRGLALTRAMEACTMKEQSDSESPLPEPLLPTTVSIGRGLAAMQALTNAAKKQPSERTLDSSLPSNAPAVGKNNSQDLSKRSSVSVEDLYSSKNDHSESHRGTNGKKIPLSANYIRIKTRNEGVFQYHVSFNPEIDSKSVRYKMLYEHVDVTGKTRAFDGAILYLPIKLPNQETVLTSTRLSDGEKITLTIKLVKVLKSECCIPLYNIMFRRVMSILQMKQVGRYYYNPNTPTSVPQHKLEIWPGYITAIKEHEGGLLLMADASHKVLRKETVLDVLVSLVRQDAARFRDNAMRTIVGSVVLTRYNNKTYRVDDIAWDMSPNNKFVSSGSKESISFIEYYRKQYNREISDTNQPLLIHKPKRKALQHGDSPVKSELICLIPEFCYMTGLTDDMRSDFRVMKDIAAHTRVTPMQRQLTLNRFVDAIKSNEDAMQQLTNWGLYFEDASIQIEGRYFPPERIIMRERDFNASEEADWGRDLSRAAVITPVPLQNWVVITCKQDIGKSKDYISMMMKVTGPMGIDVSQPKLIETRDQRTETLIRLLRETIHKNLQLVVIIFPTSRDDKYSAVKKLCCVECPVPSQVIIARTISQQQKLRSVTQKIALQINCKLGGDLWALSIPLSGIMVIGIDVYHDSSKGHRSIGAFVASTNNNLTRWFSRVCFQQPNQELIDGLKTCLIGALKKYHEMNHILPKRIVVFRDGVSDSQLSVVSGYEVEQLSKCFQHFGDTYSPLLSVIIVQKRVNTRIYINRRNQVDNPAPGTIVDHSITRKNWYDFFLVSQHVRQGTVTPTHYIVVHDTSAMKVDHVQRLTYKMTHLYYNWPGTIRVPAPCQYAHKLAYLVGQNIHKEPSHSLADRLYFL</sequence>
<dbReference type="GO" id="GO:0003723">
    <property type="term" value="F:RNA binding"/>
    <property type="evidence" value="ECO:0007669"/>
    <property type="project" value="UniProtKB-KW"/>
</dbReference>
<dbReference type="PROSITE" id="PS50822">
    <property type="entry name" value="PIWI"/>
    <property type="match status" value="1"/>
</dbReference>
<comment type="similarity">
    <text evidence="7">Belongs to the argonaute family. Piwi subfamily.</text>
</comment>
<dbReference type="InterPro" id="IPR012337">
    <property type="entry name" value="RNaseH-like_sf"/>
</dbReference>
<evidence type="ECO:0000256" key="5">
    <source>
        <dbReference type="ARBA" id="ARBA00022884"/>
    </source>
</evidence>
<dbReference type="Pfam" id="PF23278">
    <property type="entry name" value="Piwi_N"/>
    <property type="match status" value="1"/>
</dbReference>
<dbReference type="GO" id="GO:0030154">
    <property type="term" value="P:cell differentiation"/>
    <property type="evidence" value="ECO:0007669"/>
    <property type="project" value="UniProtKB-KW"/>
</dbReference>
<keyword evidence="2" id="KW-0217">Developmental protein</keyword>
<dbReference type="Proteomes" id="UP001162480">
    <property type="component" value="Chromosome 9"/>
</dbReference>
<feature type="chain" id="PRO_5041276589" evidence="9">
    <location>
        <begin position="23"/>
        <end position="926"/>
    </location>
</feature>
<dbReference type="SMART" id="SM00949">
    <property type="entry name" value="PAZ"/>
    <property type="match status" value="1"/>
</dbReference>
<comment type="subcellular location">
    <subcellularLocation>
        <location evidence="1">Cytoplasm</location>
    </subcellularLocation>
</comment>
<dbReference type="SUPFAM" id="SSF53098">
    <property type="entry name" value="Ribonuclease H-like"/>
    <property type="match status" value="1"/>
</dbReference>
<keyword evidence="13" id="KW-1185">Reference proteome</keyword>
<feature type="region of interest" description="Disordered" evidence="8">
    <location>
        <begin position="114"/>
        <end position="173"/>
    </location>
</feature>
<dbReference type="PROSITE" id="PS50821">
    <property type="entry name" value="PAZ"/>
    <property type="match status" value="1"/>
</dbReference>
<keyword evidence="9" id="KW-0732">Signal</keyword>
<evidence type="ECO:0000256" key="9">
    <source>
        <dbReference type="SAM" id="SignalP"/>
    </source>
</evidence>
<keyword evidence="6" id="KW-0943">RNA-mediated gene silencing</keyword>
<dbReference type="FunFam" id="3.30.420.10:FF:000014">
    <property type="entry name" value="Piwi-like RNA-mediated gene silencing 1"/>
    <property type="match status" value="1"/>
</dbReference>
<evidence type="ECO:0000256" key="8">
    <source>
        <dbReference type="SAM" id="MobiDB-lite"/>
    </source>
</evidence>
<dbReference type="Gene3D" id="3.40.50.2300">
    <property type="match status" value="1"/>
</dbReference>